<dbReference type="PANTHER" id="PTHR46312:SF2">
    <property type="entry name" value="NUCLEOTIDE-BINDING OLIGOMERIZATION DOMAIN-CONTAINING PROTEIN 2-LIKE"/>
    <property type="match status" value="1"/>
</dbReference>
<dbReference type="SUPFAM" id="SSF48371">
    <property type="entry name" value="ARM repeat"/>
    <property type="match status" value="1"/>
</dbReference>
<dbReference type="InterPro" id="IPR027417">
    <property type="entry name" value="P-loop_NTPase"/>
</dbReference>
<name>A0AA37LG09_9PEZI</name>
<dbReference type="InterPro" id="IPR000357">
    <property type="entry name" value="HEAT"/>
</dbReference>
<dbReference type="Pfam" id="PF23238">
    <property type="entry name" value="DUF7068"/>
    <property type="match status" value="1"/>
</dbReference>
<comment type="caution">
    <text evidence="5">The sequence shown here is derived from an EMBL/GenBank/DDBJ whole genome shotgun (WGS) entry which is preliminary data.</text>
</comment>
<dbReference type="InterPro" id="IPR004155">
    <property type="entry name" value="PBS_lyase_HEAT"/>
</dbReference>
<dbReference type="Gene3D" id="1.25.10.10">
    <property type="entry name" value="Leucine-rich Repeat Variant"/>
    <property type="match status" value="2"/>
</dbReference>
<dbReference type="InterPro" id="IPR016024">
    <property type="entry name" value="ARM-type_fold"/>
</dbReference>
<keyword evidence="6" id="KW-1185">Reference proteome</keyword>
<dbReference type="PROSITE" id="PS50077">
    <property type="entry name" value="HEAT_REPEAT"/>
    <property type="match status" value="1"/>
</dbReference>
<organism evidence="5 6">
    <name type="scientific">Colletotrichum spaethianum</name>
    <dbReference type="NCBI Taxonomy" id="700344"/>
    <lineage>
        <taxon>Eukaryota</taxon>
        <taxon>Fungi</taxon>
        <taxon>Dikarya</taxon>
        <taxon>Ascomycota</taxon>
        <taxon>Pezizomycotina</taxon>
        <taxon>Sordariomycetes</taxon>
        <taxon>Hypocreomycetidae</taxon>
        <taxon>Glomerellales</taxon>
        <taxon>Glomerellaceae</taxon>
        <taxon>Colletotrichum</taxon>
        <taxon>Colletotrichum spaethianum species complex</taxon>
    </lineage>
</organism>
<reference evidence="5 6" key="1">
    <citation type="submission" date="2022-03" db="EMBL/GenBank/DDBJ databases">
        <title>Genome data of Colletotrichum spp.</title>
        <authorList>
            <person name="Utami Y.D."/>
            <person name="Hiruma K."/>
        </authorList>
    </citation>
    <scope>NUCLEOTIDE SEQUENCE [LARGE SCALE GENOMIC DNA]</scope>
    <source>
        <strain evidence="5 6">MAFF 239500</strain>
    </source>
</reference>
<gene>
    <name evidence="5" type="ORF">ColSpa_05446</name>
</gene>
<sequence>MVHDFLSSGMWRDLFDRVFWVPLRNLKERPAPGYNLERFFFDEFFRPEGDRSGKLFAEETTKALKDNRTLFVLDGWDEVDRIANAGSDMSSFLRELLHRPNVIITSRPSASIPVPDQQPIDLELETIGFNPTQVDEYIEKTHGKTNAKKVDEIKTFLQSHELVRSLVRIPIQLDAFCYCWNDFNSDRGNMPETISALYQAIQTSLWKKDIEQLEKEHWRKRIQASDLKNADQLGVEKHVKDEVGFLEYLAFVGLVADKLEFESDYLNECATNSGSDLMLDKTLPCLSFLRSSEPSAEPIYQSYHFIHLTFQEYFAARYFVQHWKHCQPFKQHLFGQQSNSDVTPVEFLKKNKYNVRYDIMWRFVAGLLDKEDKEKNAGNFFEEIEKAPIDLLGPTHQRLVMHCLSETVHLRREVRKPREELLLQWVLFERDFTGSSTFVRESELPEEVFHSALTTSGRKLDFLSALYYPQRHLSERMVATLVELFKDESSDVRCSAAEALGNQSTLSDTTMAALMELFKDESSDVRCSAAEALGNQSTLSDTTIATLIELFKDENWSKQRSAASALGKQSTLSDTTVAALIELFKHKDQSIRSSAAKALGNQSTLSDTTIAALIELFKHKDQSIRSSAAKALGNQSTLSDTTIAALIELFKDEDRSVRRSAASALGNQWTLSDTTIAALIELFKDEDRSMH</sequence>
<dbReference type="SMART" id="SM00567">
    <property type="entry name" value="EZ_HEAT"/>
    <property type="match status" value="6"/>
</dbReference>
<accession>A0AA37LG09</accession>
<protein>
    <submittedName>
        <fullName evidence="5">HEAT repeat-containing taxis protein</fullName>
    </submittedName>
</protein>
<evidence type="ECO:0000259" key="3">
    <source>
        <dbReference type="Pfam" id="PF05729"/>
    </source>
</evidence>
<dbReference type="EMBL" id="BQXU01000012">
    <property type="protein sequence ID" value="GKT45265.1"/>
    <property type="molecule type" value="Genomic_DNA"/>
</dbReference>
<feature type="domain" description="DUF7068" evidence="4">
    <location>
        <begin position="148"/>
        <end position="193"/>
    </location>
</feature>
<dbReference type="PANTHER" id="PTHR46312">
    <property type="entry name" value="NACHT DOMAIN-CONTAINING PROTEIN"/>
    <property type="match status" value="1"/>
</dbReference>
<dbReference type="InterPro" id="IPR007111">
    <property type="entry name" value="NACHT_NTPase"/>
</dbReference>
<proteinExistence type="predicted"/>
<evidence type="ECO:0000256" key="2">
    <source>
        <dbReference type="PROSITE-ProRule" id="PRU00103"/>
    </source>
</evidence>
<evidence type="ECO:0000256" key="1">
    <source>
        <dbReference type="ARBA" id="ARBA00022737"/>
    </source>
</evidence>
<dbReference type="Pfam" id="PF02985">
    <property type="entry name" value="HEAT"/>
    <property type="match status" value="2"/>
</dbReference>
<evidence type="ECO:0000313" key="6">
    <source>
        <dbReference type="Proteomes" id="UP001055115"/>
    </source>
</evidence>
<dbReference type="RefSeq" id="XP_049127615.1">
    <property type="nucleotide sequence ID" value="XM_049271658.1"/>
</dbReference>
<dbReference type="AlphaFoldDB" id="A0AA37LG09"/>
<dbReference type="Pfam" id="PF13646">
    <property type="entry name" value="HEAT_2"/>
    <property type="match status" value="1"/>
</dbReference>
<dbReference type="GeneID" id="73326248"/>
<dbReference type="Pfam" id="PF05729">
    <property type="entry name" value="NACHT"/>
    <property type="match status" value="1"/>
</dbReference>
<dbReference type="InterPro" id="IPR011989">
    <property type="entry name" value="ARM-like"/>
</dbReference>
<dbReference type="Gene3D" id="3.40.50.300">
    <property type="entry name" value="P-loop containing nucleotide triphosphate hydrolases"/>
    <property type="match status" value="1"/>
</dbReference>
<feature type="repeat" description="HEAT" evidence="2">
    <location>
        <begin position="477"/>
        <end position="513"/>
    </location>
</feature>
<dbReference type="InterPro" id="IPR055496">
    <property type="entry name" value="DUF7068"/>
</dbReference>
<feature type="domain" description="NACHT" evidence="3">
    <location>
        <begin position="13"/>
        <end position="143"/>
    </location>
</feature>
<dbReference type="InterPro" id="IPR021133">
    <property type="entry name" value="HEAT_type_2"/>
</dbReference>
<evidence type="ECO:0000259" key="4">
    <source>
        <dbReference type="Pfam" id="PF23238"/>
    </source>
</evidence>
<dbReference type="Proteomes" id="UP001055115">
    <property type="component" value="Unassembled WGS sequence"/>
</dbReference>
<evidence type="ECO:0000313" key="5">
    <source>
        <dbReference type="EMBL" id="GKT45265.1"/>
    </source>
</evidence>
<keyword evidence="1" id="KW-0677">Repeat</keyword>